<gene>
    <name evidence="1" type="ORF">K1T71_014670</name>
</gene>
<organism evidence="1 2">
    <name type="scientific">Dendrolimus kikuchii</name>
    <dbReference type="NCBI Taxonomy" id="765133"/>
    <lineage>
        <taxon>Eukaryota</taxon>
        <taxon>Metazoa</taxon>
        <taxon>Ecdysozoa</taxon>
        <taxon>Arthropoda</taxon>
        <taxon>Hexapoda</taxon>
        <taxon>Insecta</taxon>
        <taxon>Pterygota</taxon>
        <taxon>Neoptera</taxon>
        <taxon>Endopterygota</taxon>
        <taxon>Lepidoptera</taxon>
        <taxon>Glossata</taxon>
        <taxon>Ditrysia</taxon>
        <taxon>Bombycoidea</taxon>
        <taxon>Lasiocampidae</taxon>
        <taxon>Dendrolimus</taxon>
    </lineage>
</organism>
<proteinExistence type="predicted"/>
<evidence type="ECO:0000313" key="2">
    <source>
        <dbReference type="Proteomes" id="UP000824533"/>
    </source>
</evidence>
<name>A0ACC1CF17_9NEOP</name>
<evidence type="ECO:0000313" key="1">
    <source>
        <dbReference type="EMBL" id="KAJ0170064.1"/>
    </source>
</evidence>
<comment type="caution">
    <text evidence="1">The sequence shown here is derived from an EMBL/GenBank/DDBJ whole genome shotgun (WGS) entry which is preliminary data.</text>
</comment>
<protein>
    <submittedName>
        <fullName evidence="1">Uncharacterized protein</fullName>
    </submittedName>
</protein>
<reference evidence="1 2" key="1">
    <citation type="journal article" date="2021" name="Front. Genet.">
        <title>Chromosome-Level Genome Assembly Reveals Significant Gene Expansion in the Toll and IMD Signaling Pathways of Dendrolimus kikuchii.</title>
        <authorList>
            <person name="Zhou J."/>
            <person name="Wu P."/>
            <person name="Xiong Z."/>
            <person name="Liu N."/>
            <person name="Zhao N."/>
            <person name="Ji M."/>
            <person name="Qiu Y."/>
            <person name="Yang B."/>
        </authorList>
    </citation>
    <scope>NUCLEOTIDE SEQUENCE [LARGE SCALE GENOMIC DNA]</scope>
    <source>
        <strain evidence="1">Ann1</strain>
    </source>
</reference>
<keyword evidence="2" id="KW-1185">Reference proteome</keyword>
<dbReference type="Proteomes" id="UP000824533">
    <property type="component" value="Linkage Group LG29"/>
</dbReference>
<accession>A0ACC1CF17</accession>
<dbReference type="EMBL" id="CM034415">
    <property type="protein sequence ID" value="KAJ0170064.1"/>
    <property type="molecule type" value="Genomic_DNA"/>
</dbReference>
<sequence>MDVNVGYLSDPEELPGLAHFCEHMLFLGTKKYPEYISMLRKEGPKKWVWEEQRDLMALKFRFKDTQEPRSLVMGQVHLSQEFPMEDVLSAYYIMTEWRPELIEELLALLTPENVRVGIVPRCFADKCTQSEPWYRTKYMQEDIEEPTIKQWKSAKSVASLHLPPPNEFIPTKLDLERAETKRIRFGVAPTIIKDTPLIRLWFKKDDEFHLPKAVLTFSLVSPLAYFDPTNYNLTSIWVLLLKGALEQYTSSTEDAGLAWTIRNVKQGLSVMIEGYDDKLHVLLEEIIDEIFNFKTDDQRFKIWKEKYISIKTKNVEAEHPHKHAMNQVDLCLSDVLWTPSQLLKAAKDITPEQLDDFTSRFLRKVHIEALMFGNLSPERALDMADYMENKVPEDAIPLLAQQLLLYREVEMEKGTSYLREIQNSGCKSSCACLYYACGVRATRQNVTLELLRQTLYKPCSHVFGSEQLVYKVSYGVRRSNGVQGFRIIGQSDRHPAYIEEQIESFLRRLQEYLEMMTEEEFLKHRSSLAASKLERPKTMPARASQLWSEIVTQEYNFDRSRVEAEELNTITQNDLLEFYKKYISEDSSERRKLSVYVVSIAEGGAGENPESDENTDIKNPVVITDPVEFKSRRRLYPHPDPFVEIPKKGGEFETEDIEYIIIDMSLEINWSIKVFRMWYLLICLVILSYGREGRSEMYEGDTCSKNGVLGTCRYLANCDSAKMDIQNRRKVVHCGFDNDIPIVCCVDSPVRGQTSNLPVATTIAPRPSTTQYVPMTYDYEVVNREGFGSSDCPPVDKKLTSPKTGRKAFDKCLEYQELVYPCEDGPSLAAGASKTRGQHCHHSADHLIIGGQNAEEHEFLHMALLGYGDDKKNLQWLCGGSLISDRYILTAGHCISNRDVVPLNQYMVPACLEGGDGVDESKVSAAGWGHTQYKGDVSQTLQKVLLNKFSTEECYSKFEINKYMDIGFDDQTQICYGDKGESKDTCQGDSGGPIMIKSKKINCMYVIVGVTSFGRACGFVGEPGIYTKVAAYIPWIESVVWP</sequence>